<dbReference type="PANTHER" id="PTHR21621">
    <property type="entry name" value="RIBOSOMAL PROTEIN S6 MODIFICATION PROTEIN"/>
    <property type="match status" value="1"/>
</dbReference>
<keyword evidence="1" id="KW-0547">Nucleotide-binding</keyword>
<gene>
    <name evidence="3" type="ORF">INT08_08615</name>
</gene>
<protein>
    <recommendedName>
        <fullName evidence="2">ATP-grasp domain-containing protein</fullName>
    </recommendedName>
</protein>
<keyword evidence="4" id="KW-1185">Reference proteome</keyword>
<evidence type="ECO:0000313" key="4">
    <source>
        <dbReference type="Proteomes" id="UP000619838"/>
    </source>
</evidence>
<dbReference type="Gene3D" id="3.30.470.20">
    <property type="entry name" value="ATP-grasp fold, B domain"/>
    <property type="match status" value="2"/>
</dbReference>
<feature type="domain" description="ATP-grasp" evidence="2">
    <location>
        <begin position="206"/>
        <end position="463"/>
    </location>
</feature>
<dbReference type="EMBL" id="JADGII010000014">
    <property type="protein sequence ID" value="MBF0637231.1"/>
    <property type="molecule type" value="Genomic_DNA"/>
</dbReference>
<dbReference type="SUPFAM" id="SSF56059">
    <property type="entry name" value="Glutathione synthetase ATP-binding domain-like"/>
    <property type="match status" value="1"/>
</dbReference>
<dbReference type="Proteomes" id="UP000619838">
    <property type="component" value="Unassembled WGS sequence"/>
</dbReference>
<accession>A0ABR9XT58</accession>
<dbReference type="InterPro" id="IPR011761">
    <property type="entry name" value="ATP-grasp"/>
</dbReference>
<dbReference type="PANTHER" id="PTHR21621:SF0">
    <property type="entry name" value="BETA-CITRYLGLUTAMATE SYNTHASE B-RELATED"/>
    <property type="match status" value="1"/>
</dbReference>
<evidence type="ECO:0000313" key="3">
    <source>
        <dbReference type="EMBL" id="MBF0637231.1"/>
    </source>
</evidence>
<name>A0ABR9XT58_9CHLB</name>
<organism evidence="3 4">
    <name type="scientific">Prosthecochloris ethylica</name>
    <dbReference type="NCBI Taxonomy" id="2743976"/>
    <lineage>
        <taxon>Bacteria</taxon>
        <taxon>Pseudomonadati</taxon>
        <taxon>Chlorobiota</taxon>
        <taxon>Chlorobiia</taxon>
        <taxon>Chlorobiales</taxon>
        <taxon>Chlorobiaceae</taxon>
        <taxon>Prosthecochloris</taxon>
    </lineage>
</organism>
<evidence type="ECO:0000259" key="2">
    <source>
        <dbReference type="PROSITE" id="PS50975"/>
    </source>
</evidence>
<reference evidence="3 4" key="1">
    <citation type="journal article" date="2020" name="Microorganisms">
        <title>Simultaneous Genome Sequencing of Prosthecochloris ethylica and Desulfuromonas acetoxidans within a Syntrophic Mixture Reveals Unique Pili and Protein Interactions.</title>
        <authorList>
            <person name="Kyndt J.A."/>
            <person name="Van Beeumen J.J."/>
            <person name="Meyer T.E."/>
        </authorList>
    </citation>
    <scope>NUCLEOTIDE SEQUENCE [LARGE SCALE GENOMIC DNA]</scope>
    <source>
        <strain evidence="3 4">N3</strain>
    </source>
</reference>
<keyword evidence="1" id="KW-0067">ATP-binding</keyword>
<evidence type="ECO:0000256" key="1">
    <source>
        <dbReference type="PROSITE-ProRule" id="PRU00409"/>
    </source>
</evidence>
<dbReference type="RefSeq" id="WP_175187614.1">
    <property type="nucleotide sequence ID" value="NZ_JABVZQ010000013.1"/>
</dbReference>
<comment type="caution">
    <text evidence="3">The sequence shown here is derived from an EMBL/GenBank/DDBJ whole genome shotgun (WGS) entry which is preliminary data.</text>
</comment>
<sequence>MPNEWLDCGPERFNPCLSWRVRWPGYYPENNFRYLEEFPALPCLQRNAAAGHLLTATARSIVRLLQAGNSVFCTQWYDGVDSFCAGKGFMYPFLDELVAIESGKAAVAIIDALMSGTYASRDDFAARAKKVLEKARDRIAGISPKESTLTVLIAARERGIPVARFSSMVPMYRLGYGFRQKRLWQGFTSFTSHIGTSISTHKQIAVDVLGQHGFPVPRQHVVRDFPAARKAAVSIGYPVVVKPSDTDYGTAVATGIMNEEELSESYRLAGKHGRVIIEEQIDGHDYRLLVINRRCVGVVRRDPPAVVGNGVDSLADLVERMALERRQDPFLRGFPCVSLQDPLVRESLHRQNLSIHTVLEKDRVVRLRNNANISTGGTPVVVTSNAHPDNIRLAERAAACIGLDYAGVDFICPDISTSWREGGGAICEINPTPGSSHIDAHQHLLDYLFPGNGGGRIPIMIVVGNKAQTAVLVKSLRSFLQSRTVTAGLVTGGWARIRGYPINNVKKSSPELLSLVLADAETEFAVVQLSPADLKINRLNPGYCSVAVVYGSDREVESLCVAHTSVVHRADKVLRNPSVDSVLACVESLLPDSLENDR</sequence>
<dbReference type="PROSITE" id="PS50975">
    <property type="entry name" value="ATP_GRASP"/>
    <property type="match status" value="1"/>
</dbReference>
<proteinExistence type="predicted"/>